<gene>
    <name evidence="1" type="ORF">QQ008_22840</name>
</gene>
<sequence length="696" mass="78889">MNNDEKSHILIKILRYITFFVLIIHLSCSEKQQKYDVTFETLLEEMIDRDELPKIPINDYTLGQASSYDRSSKSPGQGWYANKDGDGMIRTEVNSGRSEHVLMDVEGAGAIVRFWSTNLTWLFSNGTLRFYFDGSGTPQIEGKFRDILGGNMLADGILSTKTGGFQENHAGRGHILSAVNLYLPIPYAKSCKVTYEGTDSPFYFIINYRKYVKGTKVRTFSMNDLKKSANKIAAVQNELVTNKSGSGVKMSLNEYSTKTIRAGEKVSYQINGERAIREFMMKIDAEDFRQALRSTVVEIKFDDQSSVWSPVGDFFCTGYNLAKRFETRYHKVSLEGRMLSRWIMPFQKKAEIIIHNLGEQSVTIDQMSVAYSDWKWDDRSMYFHADWRVYSEIPSHPHRDMNFITIKGKGKYVGDCLSIYNDVANGGREPWWGEGDEKIYIDGESFPSIFGTGTEDYYGYAWVGCATFSQPFISMPTAHGNRGRGLTVNSRVRSLDAMPFNTSLHFDMELWHWVDGTNVDYAPTCFWYGTEDAGSVKDKGSLKKRSNDVNGARRAVRFNDRIEAEGLSFETQGEAKYVVFTKPTTPEFSNRSVLLISNLRKGEAIKGFFYSDKKRTGTLKVVAHKRSDSPTVDLLLNGKTISEDLKLKGEGELVLNLPNISFDKGKNTLSVLGKENGKNKIAIDYFQMLDQQSFTP</sequence>
<dbReference type="InterPro" id="IPR021345">
    <property type="entry name" value="DUF2961"/>
</dbReference>
<proteinExistence type="predicted"/>
<evidence type="ECO:0000313" key="2">
    <source>
        <dbReference type="Proteomes" id="UP001172082"/>
    </source>
</evidence>
<evidence type="ECO:0000313" key="1">
    <source>
        <dbReference type="EMBL" id="MDN5204247.1"/>
    </source>
</evidence>
<reference evidence="1" key="1">
    <citation type="submission" date="2023-06" db="EMBL/GenBank/DDBJ databases">
        <title>Genomic of Parafulvivirga corallium.</title>
        <authorList>
            <person name="Wang G."/>
        </authorList>
    </citation>
    <scope>NUCLEOTIDE SEQUENCE</scope>
    <source>
        <strain evidence="1">BMA10</strain>
    </source>
</reference>
<keyword evidence="2" id="KW-1185">Reference proteome</keyword>
<name>A0ABT8KU01_9BACT</name>
<organism evidence="1 2">
    <name type="scientific">Splendidivirga corallicola</name>
    <dbReference type="NCBI Taxonomy" id="3051826"/>
    <lineage>
        <taxon>Bacteria</taxon>
        <taxon>Pseudomonadati</taxon>
        <taxon>Bacteroidota</taxon>
        <taxon>Cytophagia</taxon>
        <taxon>Cytophagales</taxon>
        <taxon>Splendidivirgaceae</taxon>
        <taxon>Splendidivirga</taxon>
    </lineage>
</organism>
<dbReference type="EMBL" id="JAUJEA010000010">
    <property type="protein sequence ID" value="MDN5204247.1"/>
    <property type="molecule type" value="Genomic_DNA"/>
</dbReference>
<dbReference type="RefSeq" id="WP_346754272.1">
    <property type="nucleotide sequence ID" value="NZ_JAUJEA010000010.1"/>
</dbReference>
<accession>A0ABT8KU01</accession>
<dbReference type="Gene3D" id="2.60.120.1390">
    <property type="match status" value="2"/>
</dbReference>
<dbReference type="Proteomes" id="UP001172082">
    <property type="component" value="Unassembled WGS sequence"/>
</dbReference>
<dbReference type="Pfam" id="PF11175">
    <property type="entry name" value="DUF2961"/>
    <property type="match status" value="1"/>
</dbReference>
<comment type="caution">
    <text evidence="1">The sequence shown here is derived from an EMBL/GenBank/DDBJ whole genome shotgun (WGS) entry which is preliminary data.</text>
</comment>
<protein>
    <submittedName>
        <fullName evidence="1">DUF2961 domain-containing protein</fullName>
    </submittedName>
</protein>